<evidence type="ECO:0000313" key="2">
    <source>
        <dbReference type="WBParaSite" id="SMUV_0001008001-mRNA-1"/>
    </source>
</evidence>
<evidence type="ECO:0000313" key="1">
    <source>
        <dbReference type="Proteomes" id="UP000046393"/>
    </source>
</evidence>
<dbReference type="AlphaFoldDB" id="A0A0N5AYN4"/>
<dbReference type="Proteomes" id="UP000046393">
    <property type="component" value="Unplaced"/>
</dbReference>
<reference evidence="2" key="1">
    <citation type="submission" date="2017-02" db="UniProtKB">
        <authorList>
            <consortium name="WormBaseParasite"/>
        </authorList>
    </citation>
    <scope>IDENTIFICATION</scope>
</reference>
<keyword evidence="1" id="KW-1185">Reference proteome</keyword>
<protein>
    <submittedName>
        <fullName evidence="2">Integrator complex subunit 10</fullName>
    </submittedName>
</protein>
<sequence>MTTLPLSAQAHFEMCLKEQKYYVNARSHCRLAKLYEDFDQNKSDVGQISYIILIELEFQMKWKKVKEALEVLGRIMKKQSSEEIWELLRRFVLGRVGTGPSVKQMFSELSVDLFDTIINGLTEHFGDDSLFMCQLQLFILDVSTEGKYSNIATRALDFLISKAKTETETKEGVSVFHVLIAVYVAPKLLHQRIDGFRLEQMITVFIYTIHISLCWKHTSEQWAEQIRKYIPDYHMNGTSFANCWDILRDILSKIIFSFNLGTLPPAFCASSSSCEGFMKSVSLVGSLKNMGDKLVRLLFVWRSYSVWKEHVFADDFLLWLPDNKWNADVDKIIDDFTDASSSEKYSPPPKRTRISRERKIAPVSLPEIHLIPSCESLDGAYALCCASVVDLISHDHFMKFIDEYLMLVKSFPDIHKFISEALIYKVKAAEAVIHLKERMKQVTDIESDLWLKLQLVCAYIFARNYAEAFSLLVELIPYSVDWSENEKVFENDDMEILHTCSEQRFFIAKCVVSKEFVFDYLHHLLYKVYTSTTLDHENDELLGSLLILSQISFYVQGYKSFNRIMRHIEAKGSLICPGFGKYITNTTILEELSRIQEFCSEYVSVQIAAPQVQRRIGQSTRHSVRGTRDGQKHFLEEQIRKGNGSPFESVMKYFEENKDAILQILEK</sequence>
<proteinExistence type="predicted"/>
<organism evidence="1 2">
    <name type="scientific">Syphacia muris</name>
    <dbReference type="NCBI Taxonomy" id="451379"/>
    <lineage>
        <taxon>Eukaryota</taxon>
        <taxon>Metazoa</taxon>
        <taxon>Ecdysozoa</taxon>
        <taxon>Nematoda</taxon>
        <taxon>Chromadorea</taxon>
        <taxon>Rhabditida</taxon>
        <taxon>Spirurina</taxon>
        <taxon>Oxyuridomorpha</taxon>
        <taxon>Oxyuroidea</taxon>
        <taxon>Oxyuridae</taxon>
        <taxon>Syphacia</taxon>
    </lineage>
</organism>
<name>A0A0N5AYN4_9BILA</name>
<accession>A0A0N5AYN4</accession>
<dbReference type="WBParaSite" id="SMUV_0001008001-mRNA-1">
    <property type="protein sequence ID" value="SMUV_0001008001-mRNA-1"/>
    <property type="gene ID" value="SMUV_0001008001"/>
</dbReference>